<evidence type="ECO:0000313" key="1">
    <source>
        <dbReference type="EMBL" id="EEX76699.1"/>
    </source>
</evidence>
<accession>C9LX23</accession>
<organism evidence="1 2">
    <name type="scientific">Selenomonas sputigena (strain ATCC 35185 / DSM 20758 / CCUG 44933 / VPI D19B-28)</name>
    <dbReference type="NCBI Taxonomy" id="546271"/>
    <lineage>
        <taxon>Bacteria</taxon>
        <taxon>Bacillati</taxon>
        <taxon>Bacillota</taxon>
        <taxon>Negativicutes</taxon>
        <taxon>Selenomonadales</taxon>
        <taxon>Selenomonadaceae</taxon>
        <taxon>Selenomonas</taxon>
    </lineage>
</organism>
<gene>
    <name evidence="1" type="ORF">SELSPUOL_02029</name>
</gene>
<sequence>MFDKKEKPCYSMNYRKTSWRRKNGAGFPIFLESPQALLYKTWRGYYILAGYVITAEKVRSHVRLRGGFPKP</sequence>
<reference evidence="1 2" key="1">
    <citation type="submission" date="2009-09" db="EMBL/GenBank/DDBJ databases">
        <authorList>
            <person name="Weinstock G."/>
            <person name="Sodergren E."/>
            <person name="Clifton S."/>
            <person name="Fulton L."/>
            <person name="Fulton B."/>
            <person name="Courtney L."/>
            <person name="Fronick C."/>
            <person name="Harrison M."/>
            <person name="Strong C."/>
            <person name="Farmer C."/>
            <person name="Delahaunty K."/>
            <person name="Markovic C."/>
            <person name="Hall O."/>
            <person name="Minx P."/>
            <person name="Tomlinson C."/>
            <person name="Mitreva M."/>
            <person name="Nelson J."/>
            <person name="Hou S."/>
            <person name="Wollam A."/>
            <person name="Pepin K.H."/>
            <person name="Johnson M."/>
            <person name="Bhonagiri V."/>
            <person name="Nash W.E."/>
            <person name="Warren W."/>
            <person name="Chinwalla A."/>
            <person name="Mardis E.R."/>
            <person name="Wilson R.K."/>
        </authorList>
    </citation>
    <scope>NUCLEOTIDE SEQUENCE [LARGE SCALE GENOMIC DNA]</scope>
    <source>
        <strain evidence="2">ATCC 35185 / DSM 20758 / VPI D19B-28</strain>
    </source>
</reference>
<dbReference type="Proteomes" id="UP000003505">
    <property type="component" value="Unassembled WGS sequence"/>
</dbReference>
<evidence type="ECO:0000313" key="2">
    <source>
        <dbReference type="Proteomes" id="UP000003505"/>
    </source>
</evidence>
<dbReference type="AlphaFoldDB" id="C9LX23"/>
<protein>
    <submittedName>
        <fullName evidence="1">Uncharacterized protein</fullName>
    </submittedName>
</protein>
<proteinExistence type="predicted"/>
<dbReference type="EMBL" id="ACKP02000046">
    <property type="protein sequence ID" value="EEX76699.1"/>
    <property type="molecule type" value="Genomic_DNA"/>
</dbReference>
<comment type="caution">
    <text evidence="1">The sequence shown here is derived from an EMBL/GenBank/DDBJ whole genome shotgun (WGS) entry which is preliminary data.</text>
</comment>
<name>C9LX23_SELS3</name>